<dbReference type="EMBL" id="JABFAB010000001">
    <property type="protein sequence ID" value="MBA0639845.1"/>
    <property type="molecule type" value="Genomic_DNA"/>
</dbReference>
<reference evidence="2 3" key="1">
    <citation type="journal article" date="2019" name="Genome Biol. Evol.">
        <title>Insights into the evolution of the New World diploid cottons (Gossypium, subgenus Houzingenia) based on genome sequencing.</title>
        <authorList>
            <person name="Grover C.E."/>
            <person name="Arick M.A. 2nd"/>
            <person name="Thrash A."/>
            <person name="Conover J.L."/>
            <person name="Sanders W.S."/>
            <person name="Peterson D.G."/>
            <person name="Frelichowski J.E."/>
            <person name="Scheffler J.A."/>
            <person name="Scheffler B.E."/>
            <person name="Wendel J.F."/>
        </authorList>
    </citation>
    <scope>NUCLEOTIDE SEQUENCE [LARGE SCALE GENOMIC DNA]</scope>
    <source>
        <strain evidence="2">57</strain>
        <tissue evidence="2">Leaf</tissue>
    </source>
</reference>
<feature type="compositionally biased region" description="Basic and acidic residues" evidence="1">
    <location>
        <begin position="133"/>
        <end position="143"/>
    </location>
</feature>
<evidence type="ECO:0000313" key="3">
    <source>
        <dbReference type="Proteomes" id="UP000593573"/>
    </source>
</evidence>
<dbReference type="OrthoDB" id="1712796at2759"/>
<feature type="compositionally biased region" description="Pro residues" evidence="1">
    <location>
        <begin position="217"/>
        <end position="230"/>
    </location>
</feature>
<feature type="non-terminal residue" evidence="2">
    <location>
        <position position="254"/>
    </location>
</feature>
<feature type="compositionally biased region" description="Basic and acidic residues" evidence="1">
    <location>
        <begin position="91"/>
        <end position="101"/>
    </location>
</feature>
<feature type="compositionally biased region" description="Low complexity" evidence="1">
    <location>
        <begin position="59"/>
        <end position="76"/>
    </location>
</feature>
<accession>A0A7J8TP19</accession>
<dbReference type="Proteomes" id="UP000593573">
    <property type="component" value="Unassembled WGS sequence"/>
</dbReference>
<feature type="compositionally biased region" description="Low complexity" evidence="1">
    <location>
        <begin position="156"/>
        <end position="176"/>
    </location>
</feature>
<protein>
    <submittedName>
        <fullName evidence="2">Uncharacterized protein</fullName>
    </submittedName>
</protein>
<keyword evidence="3" id="KW-1185">Reference proteome</keyword>
<name>A0A7J8TP19_9ROSI</name>
<proteinExistence type="predicted"/>
<evidence type="ECO:0000313" key="2">
    <source>
        <dbReference type="EMBL" id="MBA0639845.1"/>
    </source>
</evidence>
<dbReference type="AlphaFoldDB" id="A0A7J8TP19"/>
<comment type="caution">
    <text evidence="2">The sequence shown here is derived from an EMBL/GenBank/DDBJ whole genome shotgun (WGS) entry which is preliminary data.</text>
</comment>
<feature type="region of interest" description="Disordered" evidence="1">
    <location>
        <begin position="212"/>
        <end position="254"/>
    </location>
</feature>
<evidence type="ECO:0000256" key="1">
    <source>
        <dbReference type="SAM" id="MobiDB-lite"/>
    </source>
</evidence>
<feature type="compositionally biased region" description="Basic and acidic residues" evidence="1">
    <location>
        <begin position="235"/>
        <end position="254"/>
    </location>
</feature>
<feature type="region of interest" description="Disordered" evidence="1">
    <location>
        <begin position="33"/>
        <end position="193"/>
    </location>
</feature>
<gene>
    <name evidence="2" type="ORF">Goklo_022849</name>
</gene>
<sequence length="254" mass="28023">MIIDDINASFNPISLDHIFEDVDPLSKWLQEKENPLLDGENTSVLPVDTSDDEMKVDRSQQQNLSHSSSSATPSQSGDGHDGGGLSPIDDNDGHSGDRGEIRSSSQYGGEYGVDTTSRHFHNRSEFDGNMFPEPRRDRSEPRAPSKGKCNKHTYVGFSSGKRSSSSNLGYSDSSTSTKGFYPSEQPSYFQPSHGYPQLCGYYPPFPYYGVPYQLKMHPPPPMHHPPPPLMPGESSQERSQSEGEGSDPPRHSTN</sequence>
<organism evidence="2 3">
    <name type="scientific">Gossypium klotzschianum</name>
    <dbReference type="NCBI Taxonomy" id="34286"/>
    <lineage>
        <taxon>Eukaryota</taxon>
        <taxon>Viridiplantae</taxon>
        <taxon>Streptophyta</taxon>
        <taxon>Embryophyta</taxon>
        <taxon>Tracheophyta</taxon>
        <taxon>Spermatophyta</taxon>
        <taxon>Magnoliopsida</taxon>
        <taxon>eudicotyledons</taxon>
        <taxon>Gunneridae</taxon>
        <taxon>Pentapetalae</taxon>
        <taxon>rosids</taxon>
        <taxon>malvids</taxon>
        <taxon>Malvales</taxon>
        <taxon>Malvaceae</taxon>
        <taxon>Malvoideae</taxon>
        <taxon>Gossypium</taxon>
    </lineage>
</organism>